<reference evidence="4" key="1">
    <citation type="journal article" date="2015" name="Genome Announc.">
        <title>High-Quality Draft Genome Sequence of Desulfovibrio carbinoliphilus FW-101-2B, an Organic Acid-Oxidizing Sulfate-Reducing Bacterium Isolated from Uranium(VI)-Contaminated Groundwater.</title>
        <authorList>
            <person name="Ramsay B.D."/>
            <person name="Hwang C."/>
            <person name="Woo H.L."/>
            <person name="Carroll S.L."/>
            <person name="Lucas S."/>
            <person name="Han J."/>
            <person name="Lapidus A.L."/>
            <person name="Cheng J.F."/>
            <person name="Goodwin L.A."/>
            <person name="Pitluck S."/>
            <person name="Peters L."/>
            <person name="Chertkov O."/>
            <person name="Held B."/>
            <person name="Detter J.C."/>
            <person name="Han C.S."/>
            <person name="Tapia R."/>
            <person name="Land M.L."/>
            <person name="Hauser L.J."/>
            <person name="Kyrpides N.C."/>
            <person name="Ivanova N.N."/>
            <person name="Mikhailova N."/>
            <person name="Pagani I."/>
            <person name="Woyke T."/>
            <person name="Arkin A.P."/>
            <person name="Dehal P."/>
            <person name="Chivian D."/>
            <person name="Criddle C.S."/>
            <person name="Wu W."/>
            <person name="Chakraborty R."/>
            <person name="Hazen T.C."/>
            <person name="Fields M.W."/>
        </authorList>
    </citation>
    <scope>NUCLEOTIDE SEQUENCE [LARGE SCALE GENOMIC DNA]</scope>
    <source>
        <strain evidence="4">FW-101-2B</strain>
    </source>
</reference>
<gene>
    <name evidence="3" type="ORF">DFW101_0018</name>
</gene>
<dbReference type="Proteomes" id="UP000004662">
    <property type="component" value="Chromosome"/>
</dbReference>
<feature type="region of interest" description="Disordered" evidence="1">
    <location>
        <begin position="65"/>
        <end position="93"/>
    </location>
</feature>
<evidence type="ECO:0000313" key="3">
    <source>
        <dbReference type="EMBL" id="EHJ46035.1"/>
    </source>
</evidence>
<feature type="compositionally biased region" description="Basic and acidic residues" evidence="1">
    <location>
        <begin position="71"/>
        <end position="82"/>
    </location>
</feature>
<protein>
    <submittedName>
        <fullName evidence="3">AraC-type transcriptional regulator domain protein</fullName>
    </submittedName>
</protein>
<dbReference type="EMBL" id="CM001368">
    <property type="protein sequence ID" value="EHJ46035.1"/>
    <property type="molecule type" value="Genomic_DNA"/>
</dbReference>
<organism evidence="3 4">
    <name type="scientific">Solidesulfovibrio carbinoliphilus subsp. oakridgensis</name>
    <dbReference type="NCBI Taxonomy" id="694327"/>
    <lineage>
        <taxon>Bacteria</taxon>
        <taxon>Pseudomonadati</taxon>
        <taxon>Thermodesulfobacteriota</taxon>
        <taxon>Desulfovibrionia</taxon>
        <taxon>Desulfovibrionales</taxon>
        <taxon>Desulfovibrionaceae</taxon>
        <taxon>Solidesulfovibrio</taxon>
    </lineage>
</organism>
<evidence type="ECO:0000259" key="2">
    <source>
        <dbReference type="Pfam" id="PF06719"/>
    </source>
</evidence>
<accession>G7QC00</accession>
<name>G7QC00_9BACT</name>
<evidence type="ECO:0000313" key="4">
    <source>
        <dbReference type="Proteomes" id="UP000004662"/>
    </source>
</evidence>
<keyword evidence="4" id="KW-1185">Reference proteome</keyword>
<dbReference type="InterPro" id="IPR009594">
    <property type="entry name" value="Tscrpt_reg_HTH_AraC_N"/>
</dbReference>
<dbReference type="AlphaFoldDB" id="G7QC00"/>
<dbReference type="STRING" id="694327.DFW101_0018"/>
<sequence length="93" mass="9637">MKAASPEAPLLALSVNVDRALLGELLLEIGDTGPAEAMASCGAYSTPLTRHLRGAALRLEEAARMRSRGLPGDRQDEGKSLPKDAVPPMAGTG</sequence>
<evidence type="ECO:0000256" key="1">
    <source>
        <dbReference type="SAM" id="MobiDB-lite"/>
    </source>
</evidence>
<feature type="domain" description="Transcription regulator HTH AraC N-terminal" evidence="2">
    <location>
        <begin position="3"/>
        <end position="61"/>
    </location>
</feature>
<dbReference type="Pfam" id="PF06719">
    <property type="entry name" value="AraC_N"/>
    <property type="match status" value="1"/>
</dbReference>
<proteinExistence type="predicted"/>
<dbReference type="HOGENOM" id="CLU_2394981_0_0_7"/>